<evidence type="ECO:0000313" key="4">
    <source>
        <dbReference type="Proteomes" id="UP000261340"/>
    </source>
</evidence>
<dbReference type="Pfam" id="PF13516">
    <property type="entry name" value="LRR_6"/>
    <property type="match status" value="1"/>
</dbReference>
<dbReference type="InterPro" id="IPR001611">
    <property type="entry name" value="Leu-rich_rpt"/>
</dbReference>
<reference evidence="3" key="2">
    <citation type="submission" date="2025-09" db="UniProtKB">
        <authorList>
            <consortium name="Ensembl"/>
        </authorList>
    </citation>
    <scope>IDENTIFICATION</scope>
</reference>
<dbReference type="Gene3D" id="3.80.10.10">
    <property type="entry name" value="Ribonuclease Inhibitor"/>
    <property type="match status" value="1"/>
</dbReference>
<dbReference type="SUPFAM" id="SSF52047">
    <property type="entry name" value="RNI-like"/>
    <property type="match status" value="1"/>
</dbReference>
<dbReference type="InterPro" id="IPR032675">
    <property type="entry name" value="LRR_dom_sf"/>
</dbReference>
<keyword evidence="1" id="KW-0433">Leucine-rich repeat</keyword>
<sequence>MTLDFGIFYSLFSLWDCNLSELSCTALVSALKSNPFHLKHLDLSLNKLQDSGVKQLCGFLESPHCRLETLRSVYITSLSLSSCVCSATMMPVRSFHVVLWQVIGRSLDGTSPIPGVS</sequence>
<evidence type="ECO:0000256" key="2">
    <source>
        <dbReference type="ARBA" id="ARBA00022737"/>
    </source>
</evidence>
<accession>A0A3Q0S672</accession>
<dbReference type="Ensembl" id="ENSACIT00000019019.1">
    <property type="protein sequence ID" value="ENSACIP00000018521.1"/>
    <property type="gene ID" value="ENSACIG00000014457.1"/>
</dbReference>
<evidence type="ECO:0008006" key="5">
    <source>
        <dbReference type="Google" id="ProtNLM"/>
    </source>
</evidence>
<dbReference type="PANTHER" id="PTHR24106">
    <property type="entry name" value="NACHT, LRR AND CARD DOMAINS-CONTAINING"/>
    <property type="match status" value="1"/>
</dbReference>
<keyword evidence="4" id="KW-1185">Reference proteome</keyword>
<dbReference type="InterPro" id="IPR051261">
    <property type="entry name" value="NLR"/>
</dbReference>
<keyword evidence="2" id="KW-0677">Repeat</keyword>
<dbReference type="GeneTree" id="ENSGT01150000287022"/>
<name>A0A3Q0S672_AMPCI</name>
<dbReference type="Proteomes" id="UP000261340">
    <property type="component" value="Unplaced"/>
</dbReference>
<dbReference type="AlphaFoldDB" id="A0A3Q0S672"/>
<protein>
    <recommendedName>
        <fullName evidence="5">NACHT LRR and PYD domain-containing protein</fullName>
    </recommendedName>
</protein>
<dbReference type="STRING" id="61819.ENSACIP00000018521"/>
<evidence type="ECO:0000256" key="1">
    <source>
        <dbReference type="ARBA" id="ARBA00022614"/>
    </source>
</evidence>
<reference evidence="3" key="1">
    <citation type="submission" date="2025-08" db="UniProtKB">
        <authorList>
            <consortium name="Ensembl"/>
        </authorList>
    </citation>
    <scope>IDENTIFICATION</scope>
</reference>
<proteinExistence type="predicted"/>
<evidence type="ECO:0000313" key="3">
    <source>
        <dbReference type="Ensembl" id="ENSACIP00000018521.1"/>
    </source>
</evidence>
<organism evidence="3 4">
    <name type="scientific">Amphilophus citrinellus</name>
    <name type="common">Midas cichlid</name>
    <name type="synonym">Cichlasoma citrinellum</name>
    <dbReference type="NCBI Taxonomy" id="61819"/>
    <lineage>
        <taxon>Eukaryota</taxon>
        <taxon>Metazoa</taxon>
        <taxon>Chordata</taxon>
        <taxon>Craniata</taxon>
        <taxon>Vertebrata</taxon>
        <taxon>Euteleostomi</taxon>
        <taxon>Actinopterygii</taxon>
        <taxon>Neopterygii</taxon>
        <taxon>Teleostei</taxon>
        <taxon>Neoteleostei</taxon>
        <taxon>Acanthomorphata</taxon>
        <taxon>Ovalentaria</taxon>
        <taxon>Cichlomorphae</taxon>
        <taxon>Cichliformes</taxon>
        <taxon>Cichlidae</taxon>
        <taxon>New World cichlids</taxon>
        <taxon>Cichlasomatinae</taxon>
        <taxon>Heroini</taxon>
        <taxon>Amphilophus</taxon>
    </lineage>
</organism>